<dbReference type="Gene3D" id="1.10.1220.10">
    <property type="entry name" value="Met repressor-like"/>
    <property type="match status" value="1"/>
</dbReference>
<proteinExistence type="predicted"/>
<dbReference type="GO" id="GO:0006355">
    <property type="term" value="P:regulation of DNA-templated transcription"/>
    <property type="evidence" value="ECO:0007669"/>
    <property type="project" value="InterPro"/>
</dbReference>
<name>A0A2P7S3A4_9HYPH</name>
<gene>
    <name evidence="2" type="ORF">C7I84_18840</name>
</gene>
<feature type="domain" description="HicB-like antitoxin of toxin-antitoxin system" evidence="1">
    <location>
        <begin position="7"/>
        <end position="125"/>
    </location>
</feature>
<dbReference type="AlphaFoldDB" id="A0A2P7S3A4"/>
<dbReference type="InterPro" id="IPR031807">
    <property type="entry name" value="HicB-like"/>
</dbReference>
<dbReference type="Proteomes" id="UP000241229">
    <property type="component" value="Unassembled WGS sequence"/>
</dbReference>
<dbReference type="Gene3D" id="3.30.160.250">
    <property type="match status" value="1"/>
</dbReference>
<evidence type="ECO:0000313" key="3">
    <source>
        <dbReference type="Proteomes" id="UP000241229"/>
    </source>
</evidence>
<reference evidence="2 3" key="1">
    <citation type="submission" date="2018-03" db="EMBL/GenBank/DDBJ databases">
        <title>The draft genome of Mesorhizobium sp. 6GN-30.</title>
        <authorList>
            <person name="Liu L."/>
            <person name="Li L."/>
            <person name="Wang T."/>
            <person name="Zhang X."/>
            <person name="Liang L."/>
        </authorList>
    </citation>
    <scope>NUCLEOTIDE SEQUENCE [LARGE SCALE GENOMIC DNA]</scope>
    <source>
        <strain evidence="2 3">6GN30</strain>
    </source>
</reference>
<keyword evidence="3" id="KW-1185">Reference proteome</keyword>
<sequence>MPLAYALIHEEDGVFGISFPDFPGCVSTGRTEEEVLRKGAEALAFHVAGMIEDGDPLPIARNLSELRADNSFSDDSAGAILALVPFDPPGRAVRLNISMDETLLEAVDRAASAAGQSRSAFLAEAVRRRLKDAA</sequence>
<dbReference type="SUPFAM" id="SSF143100">
    <property type="entry name" value="TTHA1013/TTHA0281-like"/>
    <property type="match status" value="1"/>
</dbReference>
<dbReference type="OrthoDB" id="9807959at2"/>
<evidence type="ECO:0000313" key="2">
    <source>
        <dbReference type="EMBL" id="PSJ56936.1"/>
    </source>
</evidence>
<dbReference type="EMBL" id="PXYK01000019">
    <property type="protein sequence ID" value="PSJ56936.1"/>
    <property type="molecule type" value="Genomic_DNA"/>
</dbReference>
<dbReference type="CDD" id="cd22231">
    <property type="entry name" value="RHH_NikR_HicB-like"/>
    <property type="match status" value="1"/>
</dbReference>
<accession>A0A2P7S3A4</accession>
<dbReference type="RefSeq" id="WP_106773764.1">
    <property type="nucleotide sequence ID" value="NZ_PXYK01000019.1"/>
</dbReference>
<dbReference type="InterPro" id="IPR051404">
    <property type="entry name" value="TA_system_antitoxin"/>
</dbReference>
<dbReference type="PANTHER" id="PTHR34504">
    <property type="entry name" value="ANTITOXIN HICB"/>
    <property type="match status" value="1"/>
</dbReference>
<organism evidence="2 3">
    <name type="scientific">Kumtagia ephedrae</name>
    <dbReference type="NCBI Taxonomy" id="2116701"/>
    <lineage>
        <taxon>Bacteria</taxon>
        <taxon>Pseudomonadati</taxon>
        <taxon>Pseudomonadota</taxon>
        <taxon>Alphaproteobacteria</taxon>
        <taxon>Hyphomicrobiales</taxon>
        <taxon>Phyllobacteriaceae</taxon>
        <taxon>Kumtagia</taxon>
    </lineage>
</organism>
<evidence type="ECO:0000259" key="1">
    <source>
        <dbReference type="Pfam" id="PF15919"/>
    </source>
</evidence>
<comment type="caution">
    <text evidence="2">The sequence shown here is derived from an EMBL/GenBank/DDBJ whole genome shotgun (WGS) entry which is preliminary data.</text>
</comment>
<protein>
    <submittedName>
        <fullName evidence="2">HicB family protein</fullName>
    </submittedName>
</protein>
<dbReference type="Pfam" id="PF15919">
    <property type="entry name" value="HicB_lk_antitox"/>
    <property type="match status" value="1"/>
</dbReference>
<dbReference type="PANTHER" id="PTHR34504:SF2">
    <property type="entry name" value="UPF0150 PROTEIN SSL0259"/>
    <property type="match status" value="1"/>
</dbReference>
<dbReference type="InterPro" id="IPR035069">
    <property type="entry name" value="TTHA1013/TTHA0281-like"/>
</dbReference>
<dbReference type="InterPro" id="IPR013321">
    <property type="entry name" value="Arc_rbn_hlx_hlx"/>
</dbReference>